<dbReference type="EMBL" id="JAGIYY010000008">
    <property type="protein sequence ID" value="MBP0440681.1"/>
    <property type="molecule type" value="Genomic_DNA"/>
</dbReference>
<dbReference type="RefSeq" id="WP_209336699.1">
    <property type="nucleotide sequence ID" value="NZ_JAGIYY010000008.1"/>
</dbReference>
<protein>
    <submittedName>
        <fullName evidence="1">Head decoration protein</fullName>
    </submittedName>
</protein>
<sequence>MPATLTEDRFSGAAHYIVSEANGMYRSREQVVIASGSGVLKPGTVLGKITASGKYSVYNPAGANGTETAAAILWEGCDATSEDVRRTATVRDTEVHADVLAWGAGVTTDQHKTDALTDLASSGIIGR</sequence>
<dbReference type="AlphaFoldDB" id="A0A8J7RLP2"/>
<evidence type="ECO:0000313" key="2">
    <source>
        <dbReference type="Proteomes" id="UP000666240"/>
    </source>
</evidence>
<dbReference type="Pfam" id="PF02924">
    <property type="entry name" value="HDPD"/>
    <property type="match status" value="1"/>
</dbReference>
<dbReference type="Proteomes" id="UP000666240">
    <property type="component" value="Unassembled WGS sequence"/>
</dbReference>
<dbReference type="InterPro" id="IPR004195">
    <property type="entry name" value="Head_decoration_D"/>
</dbReference>
<reference evidence="1" key="1">
    <citation type="submission" date="2021-03" db="EMBL/GenBank/DDBJ databases">
        <title>Genome sequencing and assembly of Tianweitania sediminis.</title>
        <authorList>
            <person name="Chhetri G."/>
        </authorList>
    </citation>
    <scope>NUCLEOTIDE SEQUENCE</scope>
    <source>
        <strain evidence="1">Z8</strain>
    </source>
</reference>
<comment type="caution">
    <text evidence="1">The sequence shown here is derived from an EMBL/GenBank/DDBJ whole genome shotgun (WGS) entry which is preliminary data.</text>
</comment>
<evidence type="ECO:0000313" key="1">
    <source>
        <dbReference type="EMBL" id="MBP0440681.1"/>
    </source>
</evidence>
<keyword evidence="2" id="KW-1185">Reference proteome</keyword>
<name>A0A8J7RLP2_9HYPH</name>
<organism evidence="1 2">
    <name type="scientific">Tianweitania sediminis</name>
    <dbReference type="NCBI Taxonomy" id="1502156"/>
    <lineage>
        <taxon>Bacteria</taxon>
        <taxon>Pseudomonadati</taxon>
        <taxon>Pseudomonadota</taxon>
        <taxon>Alphaproteobacteria</taxon>
        <taxon>Hyphomicrobiales</taxon>
        <taxon>Phyllobacteriaceae</taxon>
        <taxon>Tianweitania</taxon>
    </lineage>
</organism>
<accession>A0A8J7RLP2</accession>
<proteinExistence type="predicted"/>
<dbReference type="Gene3D" id="2.40.300.10">
    <property type="entry name" value="Head decoration protein D"/>
    <property type="match status" value="1"/>
</dbReference>
<gene>
    <name evidence="1" type="ORF">J5Y06_18685</name>
</gene>